<feature type="domain" description="CCHC-type" evidence="6">
    <location>
        <begin position="297"/>
        <end position="314"/>
    </location>
</feature>
<feature type="domain" description="CCHC-type" evidence="6">
    <location>
        <begin position="343"/>
        <end position="359"/>
    </location>
</feature>
<evidence type="ECO:0000256" key="3">
    <source>
        <dbReference type="ARBA" id="ARBA00022771"/>
    </source>
</evidence>
<dbReference type="InterPro" id="IPR036875">
    <property type="entry name" value="Znf_CCHC_sf"/>
</dbReference>
<evidence type="ECO:0000256" key="4">
    <source>
        <dbReference type="ARBA" id="ARBA00022833"/>
    </source>
</evidence>
<feature type="compositionally biased region" description="Gly residues" evidence="5">
    <location>
        <begin position="535"/>
        <end position="550"/>
    </location>
</feature>
<feature type="domain" description="CCHC-type" evidence="6">
    <location>
        <begin position="279"/>
        <end position="295"/>
    </location>
</feature>
<dbReference type="RefSeq" id="XP_056508920.1">
    <property type="nucleotide sequence ID" value="XM_056658627.1"/>
</dbReference>
<sequence>MADSSGEEADSRTASVGGQRSQPNGFHDSSSRPTKRQRRNKPQTDDTSDFVPRGASFSANALQIDPDSTSSSGSSSDSDTQEPVNPHAGSTAPAVNWNQGRKNAVRTTLRRQPAPPNDGTSTAQFNAVNDKFWRSRSASVSSGSNGVTNGRANIEEGLENKVDEGSDSEVLSLDSAADDSIMLNIGNKIGQESADSHLPESLPVHHPQANGNMTKPLPETGSAQLEPSSKEEAFQLFSRKYPIAPSTLVDLDQEDLELQGIFVFFDRNINDVDLSLPVTCLECRGKGHLDAVCSTKECEHCGAWSQHMSRNCPTWRRCQRCRDRGHHEWKCASPLKSSAQEVPCDHCGSSDHLELQCEYRWKLPLPDLSGKKIVVSISCANCTSPSHLIGDCPNLSRPYNTSFFTLKGIDPANIVNLNTLSNSDELPPPDRPPRGPGNRGPRGGGGRGRGGSRIPSPDDTLSNLAEGAPGVTARGGKGRGNIRFGGGGGSNPKQGGRGQFQSRPPHNNRGRPQYPGNNTRQRSLSPPRPPQGPPFRGGKGGRGRGGSRGGPRGKGRRGQ</sequence>
<dbReference type="PANTHER" id="PTHR47103">
    <property type="entry name" value="DNA-BINDING PROTEIN"/>
    <property type="match status" value="1"/>
</dbReference>
<dbReference type="SUPFAM" id="SSF57756">
    <property type="entry name" value="Retrovirus zinc finger-like domains"/>
    <property type="match status" value="1"/>
</dbReference>
<dbReference type="InterPro" id="IPR001878">
    <property type="entry name" value="Znf_CCHC"/>
</dbReference>
<reference evidence="7" key="2">
    <citation type="journal article" date="2023" name="IMA Fungus">
        <title>Comparative genomic study of the Penicillium genus elucidates a diverse pangenome and 15 lateral gene transfer events.</title>
        <authorList>
            <person name="Petersen C."/>
            <person name="Sorensen T."/>
            <person name="Nielsen M.R."/>
            <person name="Sondergaard T.E."/>
            <person name="Sorensen J.L."/>
            <person name="Fitzpatrick D.A."/>
            <person name="Frisvad J.C."/>
            <person name="Nielsen K.L."/>
        </authorList>
    </citation>
    <scope>NUCLEOTIDE SEQUENCE</scope>
    <source>
        <strain evidence="7">IBT 34128</strain>
    </source>
</reference>
<dbReference type="EMBL" id="JAPMSZ010000010">
    <property type="protein sequence ID" value="KAJ5086795.1"/>
    <property type="molecule type" value="Genomic_DNA"/>
</dbReference>
<dbReference type="SMART" id="SM00343">
    <property type="entry name" value="ZnF_C2HC"/>
    <property type="match status" value="5"/>
</dbReference>
<keyword evidence="4" id="KW-0862">Zinc</keyword>
<evidence type="ECO:0000256" key="5">
    <source>
        <dbReference type="SAM" id="MobiDB-lite"/>
    </source>
</evidence>
<dbReference type="GO" id="GO:0003676">
    <property type="term" value="F:nucleic acid binding"/>
    <property type="evidence" value="ECO:0007669"/>
    <property type="project" value="InterPro"/>
</dbReference>
<evidence type="ECO:0000259" key="6">
    <source>
        <dbReference type="SMART" id="SM00343"/>
    </source>
</evidence>
<protein>
    <recommendedName>
        <fullName evidence="6">CCHC-type domain-containing protein</fullName>
    </recommendedName>
</protein>
<evidence type="ECO:0000313" key="7">
    <source>
        <dbReference type="EMBL" id="KAJ5086795.1"/>
    </source>
</evidence>
<feature type="compositionally biased region" description="Gly residues" evidence="5">
    <location>
        <begin position="473"/>
        <end position="498"/>
    </location>
</feature>
<keyword evidence="2" id="KW-0677">Repeat</keyword>
<dbReference type="Gene3D" id="4.10.60.10">
    <property type="entry name" value="Zinc finger, CCHC-type"/>
    <property type="match status" value="1"/>
</dbReference>
<dbReference type="GeneID" id="81397796"/>
<feature type="domain" description="CCHC-type" evidence="6">
    <location>
        <begin position="317"/>
        <end position="333"/>
    </location>
</feature>
<dbReference type="AlphaFoldDB" id="A0A9W9ES05"/>
<dbReference type="OrthoDB" id="7608935at2759"/>
<feature type="compositionally biased region" description="Gly residues" evidence="5">
    <location>
        <begin position="437"/>
        <end position="451"/>
    </location>
</feature>
<proteinExistence type="predicted"/>
<evidence type="ECO:0000313" key="8">
    <source>
        <dbReference type="Proteomes" id="UP001141434"/>
    </source>
</evidence>
<name>A0A9W9ES05_9EURO</name>
<keyword evidence="3" id="KW-0863">Zinc-finger</keyword>
<feature type="region of interest" description="Disordered" evidence="5">
    <location>
        <begin position="418"/>
        <end position="559"/>
    </location>
</feature>
<dbReference type="PANTHER" id="PTHR47103:SF8">
    <property type="entry name" value="DNA-BINDING PROTEIN"/>
    <property type="match status" value="1"/>
</dbReference>
<feature type="compositionally biased region" description="Polar residues" evidence="5">
    <location>
        <begin position="118"/>
        <end position="127"/>
    </location>
</feature>
<reference evidence="7" key="1">
    <citation type="submission" date="2022-11" db="EMBL/GenBank/DDBJ databases">
        <authorList>
            <person name="Petersen C."/>
        </authorList>
    </citation>
    <scope>NUCLEOTIDE SEQUENCE</scope>
    <source>
        <strain evidence="7">IBT 34128</strain>
    </source>
</reference>
<feature type="compositionally biased region" description="Low complexity" evidence="5">
    <location>
        <begin position="65"/>
        <end position="78"/>
    </location>
</feature>
<feature type="compositionally biased region" description="Polar residues" evidence="5">
    <location>
        <begin position="12"/>
        <end position="32"/>
    </location>
</feature>
<dbReference type="GO" id="GO:0008270">
    <property type="term" value="F:zinc ion binding"/>
    <property type="evidence" value="ECO:0007669"/>
    <property type="project" value="UniProtKB-KW"/>
</dbReference>
<feature type="domain" description="CCHC-type" evidence="6">
    <location>
        <begin position="378"/>
        <end position="394"/>
    </location>
</feature>
<dbReference type="Proteomes" id="UP001141434">
    <property type="component" value="Unassembled WGS sequence"/>
</dbReference>
<feature type="region of interest" description="Disordered" evidence="5">
    <location>
        <begin position="1"/>
        <end position="167"/>
    </location>
</feature>
<keyword evidence="8" id="KW-1185">Reference proteome</keyword>
<evidence type="ECO:0000256" key="1">
    <source>
        <dbReference type="ARBA" id="ARBA00022723"/>
    </source>
</evidence>
<organism evidence="7 8">
    <name type="scientific">Penicillium alfredii</name>
    <dbReference type="NCBI Taxonomy" id="1506179"/>
    <lineage>
        <taxon>Eukaryota</taxon>
        <taxon>Fungi</taxon>
        <taxon>Dikarya</taxon>
        <taxon>Ascomycota</taxon>
        <taxon>Pezizomycotina</taxon>
        <taxon>Eurotiomycetes</taxon>
        <taxon>Eurotiomycetidae</taxon>
        <taxon>Eurotiales</taxon>
        <taxon>Aspergillaceae</taxon>
        <taxon>Penicillium</taxon>
    </lineage>
</organism>
<evidence type="ECO:0000256" key="2">
    <source>
        <dbReference type="ARBA" id="ARBA00022737"/>
    </source>
</evidence>
<comment type="caution">
    <text evidence="7">The sequence shown here is derived from an EMBL/GenBank/DDBJ whole genome shotgun (WGS) entry which is preliminary data.</text>
</comment>
<feature type="compositionally biased region" description="Low complexity" evidence="5">
    <location>
        <begin position="135"/>
        <end position="151"/>
    </location>
</feature>
<accession>A0A9W9ES05</accession>
<keyword evidence="1" id="KW-0479">Metal-binding</keyword>
<gene>
    <name evidence="7" type="ORF">NUU61_008102</name>
</gene>